<evidence type="ECO:0000313" key="3">
    <source>
        <dbReference type="Proteomes" id="UP000499080"/>
    </source>
</evidence>
<dbReference type="SUPFAM" id="SSF81383">
    <property type="entry name" value="F-box domain"/>
    <property type="match status" value="1"/>
</dbReference>
<dbReference type="OrthoDB" id="6409609at2759"/>
<dbReference type="Gene3D" id="1.20.1280.50">
    <property type="match status" value="1"/>
</dbReference>
<feature type="domain" description="F-box" evidence="1">
    <location>
        <begin position="19"/>
        <end position="59"/>
    </location>
</feature>
<comment type="caution">
    <text evidence="2">The sequence shown here is derived from an EMBL/GenBank/DDBJ whole genome shotgun (WGS) entry which is preliminary data.</text>
</comment>
<proteinExistence type="predicted"/>
<sequence>MVEWIQSDEREEYDKQVQWCDLPSPALEKIYYFASREDQLNMSVVCRKWSEGFRSPYVCKKFRFDMTESQLSIRTCPRMKFVQKYSSMFRHVEVFYKFSWEKHLMYTWCKHFQVFLQTLASKTQLISINFREFSHCMEHTDNSSHEKICRVIANFLESQHHLKRVEFHNCDFRSYEGAQLLKKLITNNRESLTHLVLRRFVRWNYTEEEEDSNAVIHLPTLLDLPRFTSLETEYLPTFVIMFDCQSDANETLKNRQTRVPQKIILNYHWDYEEIAEVGGLTSTDWKFLKKIYPDLEVEFDFTTDSHSLREVELLIMPNMPITRLDYRYEHKFRLHLIPYREVDVLFDHLLACKTNDHLVSLHFRWSRLIFNLASIFIPFLLACKKLKCLELFIPYSTGGIHLLLESWLENRPESLEKVHIVISGFKDDYDIMNLTTVYVNRLRLVGLNVDVDFKFHR</sequence>
<evidence type="ECO:0000259" key="1">
    <source>
        <dbReference type="Pfam" id="PF00646"/>
    </source>
</evidence>
<dbReference type="AlphaFoldDB" id="A0A4Y2CPV0"/>
<protein>
    <recommendedName>
        <fullName evidence="1">F-box domain-containing protein</fullName>
    </recommendedName>
</protein>
<dbReference type="EMBL" id="BGPR01000219">
    <property type="protein sequence ID" value="GBM05787.1"/>
    <property type="molecule type" value="Genomic_DNA"/>
</dbReference>
<gene>
    <name evidence="2" type="ORF">AVEN_265_1</name>
</gene>
<organism evidence="2 3">
    <name type="scientific">Araneus ventricosus</name>
    <name type="common">Orbweaver spider</name>
    <name type="synonym">Epeira ventricosa</name>
    <dbReference type="NCBI Taxonomy" id="182803"/>
    <lineage>
        <taxon>Eukaryota</taxon>
        <taxon>Metazoa</taxon>
        <taxon>Ecdysozoa</taxon>
        <taxon>Arthropoda</taxon>
        <taxon>Chelicerata</taxon>
        <taxon>Arachnida</taxon>
        <taxon>Araneae</taxon>
        <taxon>Araneomorphae</taxon>
        <taxon>Entelegynae</taxon>
        <taxon>Araneoidea</taxon>
        <taxon>Araneidae</taxon>
        <taxon>Araneus</taxon>
    </lineage>
</organism>
<dbReference type="InterPro" id="IPR032675">
    <property type="entry name" value="LRR_dom_sf"/>
</dbReference>
<dbReference type="SUPFAM" id="SSF52047">
    <property type="entry name" value="RNI-like"/>
    <property type="match status" value="1"/>
</dbReference>
<reference evidence="2 3" key="1">
    <citation type="journal article" date="2019" name="Sci. Rep.">
        <title>Orb-weaving spider Araneus ventricosus genome elucidates the spidroin gene catalogue.</title>
        <authorList>
            <person name="Kono N."/>
            <person name="Nakamura H."/>
            <person name="Ohtoshi R."/>
            <person name="Moran D.A.P."/>
            <person name="Shinohara A."/>
            <person name="Yoshida Y."/>
            <person name="Fujiwara M."/>
            <person name="Mori M."/>
            <person name="Tomita M."/>
            <person name="Arakawa K."/>
        </authorList>
    </citation>
    <scope>NUCLEOTIDE SEQUENCE [LARGE SCALE GENOMIC DNA]</scope>
</reference>
<dbReference type="Proteomes" id="UP000499080">
    <property type="component" value="Unassembled WGS sequence"/>
</dbReference>
<name>A0A4Y2CPV0_ARAVE</name>
<evidence type="ECO:0000313" key="2">
    <source>
        <dbReference type="EMBL" id="GBM05787.1"/>
    </source>
</evidence>
<keyword evidence="3" id="KW-1185">Reference proteome</keyword>
<dbReference type="Gene3D" id="3.80.10.10">
    <property type="entry name" value="Ribonuclease Inhibitor"/>
    <property type="match status" value="1"/>
</dbReference>
<dbReference type="Pfam" id="PF00646">
    <property type="entry name" value="F-box"/>
    <property type="match status" value="1"/>
</dbReference>
<accession>A0A4Y2CPV0</accession>
<dbReference type="InterPro" id="IPR036047">
    <property type="entry name" value="F-box-like_dom_sf"/>
</dbReference>
<dbReference type="PANTHER" id="PTHR20872">
    <property type="match status" value="1"/>
</dbReference>
<dbReference type="PANTHER" id="PTHR20872:SF1">
    <property type="entry name" value="F-BOX DOMAIN-CONTAINING PROTEIN"/>
    <property type="match status" value="1"/>
</dbReference>
<dbReference type="InterPro" id="IPR001810">
    <property type="entry name" value="F-box_dom"/>
</dbReference>